<evidence type="ECO:0000313" key="2">
    <source>
        <dbReference type="Proteomes" id="UP000800039"/>
    </source>
</evidence>
<comment type="caution">
    <text evidence="1">The sequence shown here is derived from an EMBL/GenBank/DDBJ whole genome shotgun (WGS) entry which is preliminary data.</text>
</comment>
<organism evidence="1 2">
    <name type="scientific">Cucurbitaria berberidis CBS 394.84</name>
    <dbReference type="NCBI Taxonomy" id="1168544"/>
    <lineage>
        <taxon>Eukaryota</taxon>
        <taxon>Fungi</taxon>
        <taxon>Dikarya</taxon>
        <taxon>Ascomycota</taxon>
        <taxon>Pezizomycotina</taxon>
        <taxon>Dothideomycetes</taxon>
        <taxon>Pleosporomycetidae</taxon>
        <taxon>Pleosporales</taxon>
        <taxon>Pleosporineae</taxon>
        <taxon>Cucurbitariaceae</taxon>
        <taxon>Cucurbitaria</taxon>
    </lineage>
</organism>
<gene>
    <name evidence="1" type="ORF">K460DRAFT_93789</name>
</gene>
<dbReference type="EMBL" id="ML976616">
    <property type="protein sequence ID" value="KAF1844550.1"/>
    <property type="molecule type" value="Genomic_DNA"/>
</dbReference>
<keyword evidence="2" id="KW-1185">Reference proteome</keyword>
<reference evidence="1" key="1">
    <citation type="submission" date="2020-01" db="EMBL/GenBank/DDBJ databases">
        <authorList>
            <consortium name="DOE Joint Genome Institute"/>
            <person name="Haridas S."/>
            <person name="Albert R."/>
            <person name="Binder M."/>
            <person name="Bloem J."/>
            <person name="Labutti K."/>
            <person name="Salamov A."/>
            <person name="Andreopoulos B."/>
            <person name="Baker S.E."/>
            <person name="Barry K."/>
            <person name="Bills G."/>
            <person name="Bluhm B.H."/>
            <person name="Cannon C."/>
            <person name="Castanera R."/>
            <person name="Culley D.E."/>
            <person name="Daum C."/>
            <person name="Ezra D."/>
            <person name="Gonzalez J.B."/>
            <person name="Henrissat B."/>
            <person name="Kuo A."/>
            <person name="Liang C."/>
            <person name="Lipzen A."/>
            <person name="Lutzoni F."/>
            <person name="Magnuson J."/>
            <person name="Mondo S."/>
            <person name="Nolan M."/>
            <person name="Ohm R."/>
            <person name="Pangilinan J."/>
            <person name="Park H.-J."/>
            <person name="Ramirez L."/>
            <person name="Alfaro M."/>
            <person name="Sun H."/>
            <person name="Tritt A."/>
            <person name="Yoshinaga Y."/>
            <person name="Zwiers L.-H."/>
            <person name="Turgeon B.G."/>
            <person name="Goodwin S.B."/>
            <person name="Spatafora J.W."/>
            <person name="Crous P.W."/>
            <person name="Grigoriev I.V."/>
        </authorList>
    </citation>
    <scope>NUCLEOTIDE SEQUENCE</scope>
    <source>
        <strain evidence="1">CBS 394.84</strain>
    </source>
</reference>
<dbReference type="Proteomes" id="UP000800039">
    <property type="component" value="Unassembled WGS sequence"/>
</dbReference>
<name>A0A9P4L753_9PLEO</name>
<sequence length="84" mass="9707">MNSLKGLIHHKYYSRCDNGFDTRDYDCFCQCEEGFQALNTWSICCISATNNNLKMSETNFTQHECPSNTTVLQDKDRPNRTLST</sequence>
<protein>
    <submittedName>
        <fullName evidence="1">Uncharacterized protein</fullName>
    </submittedName>
</protein>
<evidence type="ECO:0000313" key="1">
    <source>
        <dbReference type="EMBL" id="KAF1844550.1"/>
    </source>
</evidence>
<dbReference type="AlphaFoldDB" id="A0A9P4L753"/>
<proteinExistence type="predicted"/>
<accession>A0A9P4L753</accession>
<dbReference type="RefSeq" id="XP_040787113.1">
    <property type="nucleotide sequence ID" value="XM_040938823.1"/>
</dbReference>
<dbReference type="GeneID" id="63856080"/>